<evidence type="ECO:0000256" key="1">
    <source>
        <dbReference type="SAM" id="Phobius"/>
    </source>
</evidence>
<feature type="transmembrane region" description="Helical" evidence="1">
    <location>
        <begin position="161"/>
        <end position="181"/>
    </location>
</feature>
<feature type="transmembrane region" description="Helical" evidence="1">
    <location>
        <begin position="187"/>
        <end position="206"/>
    </location>
</feature>
<protein>
    <recommendedName>
        <fullName evidence="4">MFS transporter permease</fullName>
    </recommendedName>
</protein>
<evidence type="ECO:0000313" key="2">
    <source>
        <dbReference type="EMBL" id="TGN41097.1"/>
    </source>
</evidence>
<keyword evidence="1" id="KW-0472">Membrane</keyword>
<reference evidence="2 3" key="1">
    <citation type="submission" date="2019-04" db="EMBL/GenBank/DDBJ databases">
        <authorList>
            <person name="Park S."/>
            <person name="Yoon J.-H."/>
        </authorList>
    </citation>
    <scope>NUCLEOTIDE SEQUENCE [LARGE SCALE GENOMIC DNA]</scope>
    <source>
        <strain evidence="2 3">HJM-18</strain>
    </source>
</reference>
<dbReference type="Proteomes" id="UP000298325">
    <property type="component" value="Unassembled WGS sequence"/>
</dbReference>
<keyword evidence="1" id="KW-0812">Transmembrane</keyword>
<gene>
    <name evidence="2" type="ORF">E5Q11_00650</name>
</gene>
<evidence type="ECO:0000313" key="3">
    <source>
        <dbReference type="Proteomes" id="UP000298325"/>
    </source>
</evidence>
<keyword evidence="3" id="KW-1185">Reference proteome</keyword>
<dbReference type="EMBL" id="SRPF01000001">
    <property type="protein sequence ID" value="TGN41097.1"/>
    <property type="molecule type" value="Genomic_DNA"/>
</dbReference>
<feature type="transmembrane region" description="Helical" evidence="1">
    <location>
        <begin position="46"/>
        <end position="68"/>
    </location>
</feature>
<feature type="transmembrane region" description="Helical" evidence="1">
    <location>
        <begin position="18"/>
        <end position="37"/>
    </location>
</feature>
<name>A0A4Z1BM27_9GAMM</name>
<feature type="transmembrane region" description="Helical" evidence="1">
    <location>
        <begin position="74"/>
        <end position="96"/>
    </location>
</feature>
<dbReference type="AlphaFoldDB" id="A0A4Z1BM27"/>
<accession>A0A4Z1BM27</accession>
<feature type="transmembrane region" description="Helical" evidence="1">
    <location>
        <begin position="134"/>
        <end position="154"/>
    </location>
</feature>
<feature type="transmembrane region" description="Helical" evidence="1">
    <location>
        <begin position="108"/>
        <end position="128"/>
    </location>
</feature>
<organism evidence="2 3">
    <name type="scientific">Marinobacter confluentis</name>
    <dbReference type="NCBI Taxonomy" id="1697557"/>
    <lineage>
        <taxon>Bacteria</taxon>
        <taxon>Pseudomonadati</taxon>
        <taxon>Pseudomonadota</taxon>
        <taxon>Gammaproteobacteria</taxon>
        <taxon>Pseudomonadales</taxon>
        <taxon>Marinobacteraceae</taxon>
        <taxon>Marinobacter</taxon>
    </lineage>
</organism>
<keyword evidence="1" id="KW-1133">Transmembrane helix</keyword>
<evidence type="ECO:0008006" key="4">
    <source>
        <dbReference type="Google" id="ProtNLM"/>
    </source>
</evidence>
<dbReference type="OrthoDB" id="581693at2"/>
<sequence length="215" mass="23519">MFGPQVFLRLFVRINQDLWPWPLLAVLAGILVPMLLLSQKSAPRRVALGLASVALVTSGYGFLVGYFGPINWPALWFGWGFVLQGVLLGSFMLFGGAPPSRWLDSKSAGYWLAGLWLAAVLALPWLTVAESGDWKAVGLFGLAPGTTAAAGVLLAGSLPGFWRWLYLAVPFFWSLFSAATFWSLQTWWLLGLPVATLILSFLAFRLSPSWARSRG</sequence>
<comment type="caution">
    <text evidence="2">The sequence shown here is derived from an EMBL/GenBank/DDBJ whole genome shotgun (WGS) entry which is preliminary data.</text>
</comment>
<proteinExistence type="predicted"/>
<dbReference type="RefSeq" id="WP_135801484.1">
    <property type="nucleotide sequence ID" value="NZ_SRPF01000001.1"/>
</dbReference>